<evidence type="ECO:0000256" key="9">
    <source>
        <dbReference type="SAM" id="SignalP"/>
    </source>
</evidence>
<dbReference type="GO" id="GO:0009247">
    <property type="term" value="P:glycolipid biosynthetic process"/>
    <property type="evidence" value="ECO:0007669"/>
    <property type="project" value="InterPro"/>
</dbReference>
<dbReference type="Gene3D" id="3.40.50.300">
    <property type="entry name" value="P-loop containing nucleotide triphosphate hydrolases"/>
    <property type="match status" value="1"/>
</dbReference>
<dbReference type="GO" id="GO:0000978">
    <property type="term" value="F:RNA polymerase II cis-regulatory region sequence-specific DNA binding"/>
    <property type="evidence" value="ECO:0007669"/>
    <property type="project" value="TreeGrafter"/>
</dbReference>
<feature type="chain" id="PRO_5036847884" evidence="9">
    <location>
        <begin position="24"/>
        <end position="487"/>
    </location>
</feature>
<dbReference type="SMART" id="SM00351">
    <property type="entry name" value="PAX"/>
    <property type="match status" value="1"/>
</dbReference>
<dbReference type="FunFam" id="1.10.10.10:FF:000003">
    <property type="entry name" value="Paired box protein Pax-6"/>
    <property type="match status" value="1"/>
</dbReference>
<keyword evidence="2" id="KW-0217">Developmental protein</keyword>
<dbReference type="PANTHER" id="PTHR45636">
    <property type="entry name" value="PAIRED BOX PROTEIN PAX-6-RELATED-RELATED"/>
    <property type="match status" value="1"/>
</dbReference>
<gene>
    <name evidence="12" type="primary">LOC108682023</name>
</gene>
<feature type="compositionally biased region" description="Low complexity" evidence="8">
    <location>
        <begin position="447"/>
        <end position="459"/>
    </location>
</feature>
<dbReference type="OrthoDB" id="514299at2759"/>
<dbReference type="PRINTS" id="PR00027">
    <property type="entry name" value="PAIREDBOX"/>
</dbReference>
<evidence type="ECO:0000256" key="1">
    <source>
        <dbReference type="ARBA" id="ARBA00004123"/>
    </source>
</evidence>
<proteinExistence type="predicted"/>
<keyword evidence="6" id="KW-0804">Transcription</keyword>
<evidence type="ECO:0000313" key="11">
    <source>
        <dbReference type="Proteomes" id="UP000694843"/>
    </source>
</evidence>
<keyword evidence="9" id="KW-0732">Signal</keyword>
<dbReference type="GO" id="GO:0001733">
    <property type="term" value="F:galactosylceramide sulfotransferase activity"/>
    <property type="evidence" value="ECO:0007669"/>
    <property type="project" value="InterPro"/>
</dbReference>
<dbReference type="GeneID" id="108682023"/>
<sequence length="487" mass="55302">MLRRRWWQLPALACAALLVVCWTRRWQPDQRHDHAILISFYHKKRKYCGINNFEVNILLRYGEKHNLFFALPSHNYFGGGRSYVRKEMIDAQFENILGYDIYAIHSRWNITEMKRIMPNDTIFITIVREPSEQFISLFDYTNMEAFHKMNLTTYVKTVHANDARMSGYIGYNQMTWDLGLPAGQFQNMTAVQELVDEADKLFDLVMVTERMPESLMLLRRLLCCELDDLFVLQVNARKPKLRVSHGCVSKILARYNETGSYRPGAIGGSKPRVTTPKVVNYIKNIKQKDPGIFAWEIREKLLKDNVCDKYNVPSVSSISRIIRNRMGSSLHQMAPSGPYDVKPSSSIYQNLYPAYTAAVTGYIAPAHQQQQQQTHHQQQASHHPNHQQQIAQNPLLLQSQAHHQQSSQTGNSSSNPSTPSSDTPPIAVTPIPTTATHPDHRGNHHQNASSNNNPVNNNNIGHTNQVSEKAGSPATAPAHQRSPSPSS</sequence>
<name>A0A979FJU1_HYAAZ</name>
<accession>A0A979FJU1</accession>
<feature type="compositionally biased region" description="Low complexity" evidence="8">
    <location>
        <begin position="395"/>
        <end position="436"/>
    </location>
</feature>
<keyword evidence="5" id="KW-0238">DNA-binding</keyword>
<feature type="domain" description="Paired" evidence="10">
    <location>
        <begin position="204"/>
        <end position="325"/>
    </location>
</feature>
<evidence type="ECO:0000256" key="6">
    <source>
        <dbReference type="ARBA" id="ARBA00023163"/>
    </source>
</evidence>
<evidence type="ECO:0000256" key="2">
    <source>
        <dbReference type="ARBA" id="ARBA00022473"/>
    </source>
</evidence>
<dbReference type="KEGG" id="hazt:108682023"/>
<dbReference type="PANTHER" id="PTHR45636:SF16">
    <property type="entry name" value="PAIRED BOX POX-MESO PROTEIN"/>
    <property type="match status" value="1"/>
</dbReference>
<dbReference type="InterPro" id="IPR027417">
    <property type="entry name" value="P-loop_NTPase"/>
</dbReference>
<evidence type="ECO:0000259" key="10">
    <source>
        <dbReference type="PROSITE" id="PS51057"/>
    </source>
</evidence>
<feature type="signal peptide" evidence="9">
    <location>
        <begin position="1"/>
        <end position="23"/>
    </location>
</feature>
<dbReference type="InterPro" id="IPR043565">
    <property type="entry name" value="PAX_fam"/>
</dbReference>
<evidence type="ECO:0000256" key="7">
    <source>
        <dbReference type="ARBA" id="ARBA00023242"/>
    </source>
</evidence>
<dbReference type="InterPro" id="IPR009057">
    <property type="entry name" value="Homeodomain-like_sf"/>
</dbReference>
<dbReference type="InterPro" id="IPR001523">
    <property type="entry name" value="Paired_dom"/>
</dbReference>
<feature type="non-terminal residue" evidence="12">
    <location>
        <position position="487"/>
    </location>
</feature>
<evidence type="ECO:0000256" key="8">
    <source>
        <dbReference type="SAM" id="MobiDB-lite"/>
    </source>
</evidence>
<dbReference type="Proteomes" id="UP000694843">
    <property type="component" value="Unplaced"/>
</dbReference>
<comment type="subcellular location">
    <subcellularLocation>
        <location evidence="1">Nucleus</location>
    </subcellularLocation>
</comment>
<dbReference type="Pfam" id="PF00292">
    <property type="entry name" value="PAX"/>
    <property type="match status" value="1"/>
</dbReference>
<keyword evidence="7" id="KW-0539">Nucleus</keyword>
<dbReference type="PROSITE" id="PS51057">
    <property type="entry name" value="PAIRED_2"/>
    <property type="match status" value="1"/>
</dbReference>
<protein>
    <submittedName>
        <fullName evidence="12">Uncharacterized protein LOC108682023</fullName>
    </submittedName>
</protein>
<feature type="compositionally biased region" description="Low complexity" evidence="8">
    <location>
        <begin position="367"/>
        <end position="382"/>
    </location>
</feature>
<dbReference type="GO" id="GO:0005634">
    <property type="term" value="C:nucleus"/>
    <property type="evidence" value="ECO:0007669"/>
    <property type="project" value="UniProtKB-SubCell"/>
</dbReference>
<evidence type="ECO:0000256" key="4">
    <source>
        <dbReference type="ARBA" id="ARBA00023015"/>
    </source>
</evidence>
<dbReference type="SUPFAM" id="SSF46689">
    <property type="entry name" value="Homeodomain-like"/>
    <property type="match status" value="2"/>
</dbReference>
<organism evidence="11 12">
    <name type="scientific">Hyalella azteca</name>
    <name type="common">Amphipod</name>
    <dbReference type="NCBI Taxonomy" id="294128"/>
    <lineage>
        <taxon>Eukaryota</taxon>
        <taxon>Metazoa</taxon>
        <taxon>Ecdysozoa</taxon>
        <taxon>Arthropoda</taxon>
        <taxon>Crustacea</taxon>
        <taxon>Multicrustacea</taxon>
        <taxon>Malacostraca</taxon>
        <taxon>Eumalacostraca</taxon>
        <taxon>Peracarida</taxon>
        <taxon>Amphipoda</taxon>
        <taxon>Senticaudata</taxon>
        <taxon>Talitrida</taxon>
        <taxon>Talitroidea</taxon>
        <taxon>Hyalellidae</taxon>
        <taxon>Hyalella</taxon>
    </lineage>
</organism>
<evidence type="ECO:0000256" key="3">
    <source>
        <dbReference type="ARBA" id="ARBA00022724"/>
    </source>
</evidence>
<dbReference type="GO" id="GO:0000139">
    <property type="term" value="C:Golgi membrane"/>
    <property type="evidence" value="ECO:0007669"/>
    <property type="project" value="UniProtKB-SubCell"/>
</dbReference>
<dbReference type="RefSeq" id="XP_047736534.1">
    <property type="nucleotide sequence ID" value="XM_047880578.1"/>
</dbReference>
<dbReference type="GO" id="GO:0000981">
    <property type="term" value="F:DNA-binding transcription factor activity, RNA polymerase II-specific"/>
    <property type="evidence" value="ECO:0007669"/>
    <property type="project" value="TreeGrafter"/>
</dbReference>
<keyword evidence="4" id="KW-0805">Transcription regulation</keyword>
<dbReference type="InterPro" id="IPR036388">
    <property type="entry name" value="WH-like_DNA-bd_sf"/>
</dbReference>
<feature type="region of interest" description="Disordered" evidence="8">
    <location>
        <begin position="366"/>
        <end position="487"/>
    </location>
</feature>
<evidence type="ECO:0000256" key="5">
    <source>
        <dbReference type="ARBA" id="ARBA00023125"/>
    </source>
</evidence>
<keyword evidence="3" id="KW-0563">Paired box</keyword>
<dbReference type="AlphaFoldDB" id="A0A979FJU1"/>
<reference evidence="12" key="1">
    <citation type="submission" date="2025-08" db="UniProtKB">
        <authorList>
            <consortium name="RefSeq"/>
        </authorList>
    </citation>
    <scope>IDENTIFICATION</scope>
    <source>
        <tissue evidence="12">Whole organism</tissue>
    </source>
</reference>
<evidence type="ECO:0000313" key="12">
    <source>
        <dbReference type="RefSeq" id="XP_047736534.1"/>
    </source>
</evidence>
<dbReference type="Gene3D" id="1.10.10.10">
    <property type="entry name" value="Winged helix-like DNA-binding domain superfamily/Winged helix DNA-binding domain"/>
    <property type="match status" value="1"/>
</dbReference>
<keyword evidence="11" id="KW-1185">Reference proteome</keyword>